<dbReference type="InterPro" id="IPR004839">
    <property type="entry name" value="Aminotransferase_I/II_large"/>
</dbReference>
<proteinExistence type="inferred from homology"/>
<keyword evidence="2" id="KW-0663">Pyridoxal phosphate</keyword>
<evidence type="ECO:0000256" key="2">
    <source>
        <dbReference type="ARBA" id="ARBA00022898"/>
    </source>
</evidence>
<dbReference type="PANTHER" id="PTHR46577">
    <property type="entry name" value="HTH-TYPE TRANSCRIPTIONAL REGULATORY PROTEIN GABR"/>
    <property type="match status" value="1"/>
</dbReference>
<dbReference type="Proteomes" id="UP000322822">
    <property type="component" value="Chromosome 2"/>
</dbReference>
<dbReference type="InterPro" id="IPR051446">
    <property type="entry name" value="HTH_trans_reg/aminotransferase"/>
</dbReference>
<comment type="similarity">
    <text evidence="1">In the C-terminal section; belongs to the class-I pyridoxal-phosphate-dependent aminotransferase family.</text>
</comment>
<dbReference type="InterPro" id="IPR000524">
    <property type="entry name" value="Tscrpt_reg_HTH_GntR"/>
</dbReference>
<dbReference type="GO" id="GO:0008483">
    <property type="term" value="F:transaminase activity"/>
    <property type="evidence" value="ECO:0007669"/>
    <property type="project" value="UniProtKB-KW"/>
</dbReference>
<dbReference type="AlphaFoldDB" id="A0A5P2H971"/>
<dbReference type="GO" id="GO:0003677">
    <property type="term" value="F:DNA binding"/>
    <property type="evidence" value="ECO:0007669"/>
    <property type="project" value="UniProtKB-KW"/>
</dbReference>
<gene>
    <name evidence="7" type="ORF">FOB72_18465</name>
</gene>
<evidence type="ECO:0000313" key="8">
    <source>
        <dbReference type="Proteomes" id="UP000322822"/>
    </source>
</evidence>
<dbReference type="SUPFAM" id="SSF46785">
    <property type="entry name" value="Winged helix' DNA-binding domain"/>
    <property type="match status" value="1"/>
</dbReference>
<dbReference type="InterPro" id="IPR036390">
    <property type="entry name" value="WH_DNA-bd_sf"/>
</dbReference>
<keyword evidence="3" id="KW-0805">Transcription regulation</keyword>
<dbReference type="PRINTS" id="PR00035">
    <property type="entry name" value="HTHGNTR"/>
</dbReference>
<evidence type="ECO:0000259" key="6">
    <source>
        <dbReference type="PROSITE" id="PS50949"/>
    </source>
</evidence>
<dbReference type="InterPro" id="IPR036388">
    <property type="entry name" value="WH-like_DNA-bd_sf"/>
</dbReference>
<dbReference type="CDD" id="cd00609">
    <property type="entry name" value="AAT_like"/>
    <property type="match status" value="1"/>
</dbReference>
<dbReference type="GO" id="GO:0030170">
    <property type="term" value="F:pyridoxal phosphate binding"/>
    <property type="evidence" value="ECO:0007669"/>
    <property type="project" value="InterPro"/>
</dbReference>
<dbReference type="InterPro" id="IPR015421">
    <property type="entry name" value="PyrdxlP-dep_Trfase_major"/>
</dbReference>
<protein>
    <submittedName>
        <fullName evidence="7">PLP-dependent aminotransferase family protein</fullName>
    </submittedName>
</protein>
<dbReference type="PROSITE" id="PS50949">
    <property type="entry name" value="HTH_GNTR"/>
    <property type="match status" value="1"/>
</dbReference>
<dbReference type="EMBL" id="CP044067">
    <property type="protein sequence ID" value="QET04144.1"/>
    <property type="molecule type" value="Genomic_DNA"/>
</dbReference>
<evidence type="ECO:0000256" key="5">
    <source>
        <dbReference type="ARBA" id="ARBA00023163"/>
    </source>
</evidence>
<dbReference type="Gene3D" id="3.40.640.10">
    <property type="entry name" value="Type I PLP-dependent aspartate aminotransferase-like (Major domain)"/>
    <property type="match status" value="1"/>
</dbReference>
<organism evidence="7 8">
    <name type="scientific">Cupriavidus pauculus</name>
    <dbReference type="NCBI Taxonomy" id="82633"/>
    <lineage>
        <taxon>Bacteria</taxon>
        <taxon>Pseudomonadati</taxon>
        <taxon>Pseudomonadota</taxon>
        <taxon>Betaproteobacteria</taxon>
        <taxon>Burkholderiales</taxon>
        <taxon>Burkholderiaceae</taxon>
        <taxon>Cupriavidus</taxon>
    </lineage>
</organism>
<dbReference type="PANTHER" id="PTHR46577:SF1">
    <property type="entry name" value="HTH-TYPE TRANSCRIPTIONAL REGULATORY PROTEIN GABR"/>
    <property type="match status" value="1"/>
</dbReference>
<dbReference type="CDD" id="cd07377">
    <property type="entry name" value="WHTH_GntR"/>
    <property type="match status" value="1"/>
</dbReference>
<feature type="domain" description="HTH gntR-type" evidence="6">
    <location>
        <begin position="20"/>
        <end position="88"/>
    </location>
</feature>
<dbReference type="GO" id="GO:0003700">
    <property type="term" value="F:DNA-binding transcription factor activity"/>
    <property type="evidence" value="ECO:0007669"/>
    <property type="project" value="InterPro"/>
</dbReference>
<dbReference type="Gene3D" id="1.10.10.10">
    <property type="entry name" value="Winged helix-like DNA-binding domain superfamily/Winged helix DNA-binding domain"/>
    <property type="match status" value="1"/>
</dbReference>
<keyword evidence="5" id="KW-0804">Transcription</keyword>
<dbReference type="InterPro" id="IPR015424">
    <property type="entry name" value="PyrdxlP-dep_Trfase"/>
</dbReference>
<dbReference type="Pfam" id="PF00392">
    <property type="entry name" value="GntR"/>
    <property type="match status" value="1"/>
</dbReference>
<name>A0A5P2H971_9BURK</name>
<evidence type="ECO:0000256" key="3">
    <source>
        <dbReference type="ARBA" id="ARBA00023015"/>
    </source>
</evidence>
<accession>A0A5P2H971</accession>
<keyword evidence="7" id="KW-0808">Transferase</keyword>
<dbReference type="OrthoDB" id="9804020at2"/>
<evidence type="ECO:0000256" key="1">
    <source>
        <dbReference type="ARBA" id="ARBA00005384"/>
    </source>
</evidence>
<dbReference type="SUPFAM" id="SSF53383">
    <property type="entry name" value="PLP-dependent transferases"/>
    <property type="match status" value="1"/>
</dbReference>
<dbReference type="SMART" id="SM00345">
    <property type="entry name" value="HTH_GNTR"/>
    <property type="match status" value="1"/>
</dbReference>
<evidence type="ECO:0000256" key="4">
    <source>
        <dbReference type="ARBA" id="ARBA00023125"/>
    </source>
</evidence>
<evidence type="ECO:0000313" key="7">
    <source>
        <dbReference type="EMBL" id="QET04144.1"/>
    </source>
</evidence>
<keyword evidence="4" id="KW-0238">DNA-binding</keyword>
<sequence length="501" mass="54114">MRAVLLTDLLSQALSEANPVPMQRQIYDVIRRAVLEHSLVAGQKLPSSRALAQELGVSRITVSLAYDRLIAENYLTASTGSGTFVAATTELPLAGKSEASHARHTMALSQRGAMIGTLPGGLQQFHGAFVPGVPDASLFPFHLWRRLVSRHIGKGDLALAGYAADGGGLPALRQAVASYLKISRSVVCDPEQVIITAGTHQSIDLCARMLADPGDMAVIENPCHWAFPTVLAAAGMHIGAGVVDADGLSLAASHVPRHARLVVTSPSHQYPTGVVMPLARRLELLQGARDHNLWVMEDDYDSEFRYDGSPLPSLQGLDSDARVIYVGTFSKAMFAGIRLGYLVVPAHLAREFASASARIYRPGQLHIQAALADYIDEGHFAQHIRRMRVEYGERQQLLRTSLSHAFGDAITLSEARAGLHLFMRFNLPLDTGVLHQRANEEKLVLGVPRFIGAGSAKRPDLEDRSVVLGFGGVPQGEIARGVTSLRRAVERTVVGKPAARR</sequence>
<dbReference type="RefSeq" id="WP_150374206.1">
    <property type="nucleotide sequence ID" value="NZ_CP044067.1"/>
</dbReference>
<dbReference type="Pfam" id="PF00155">
    <property type="entry name" value="Aminotran_1_2"/>
    <property type="match status" value="1"/>
</dbReference>
<keyword evidence="7" id="KW-0032">Aminotransferase</keyword>
<reference evidence="7 8" key="1">
    <citation type="submission" date="2019-09" db="EMBL/GenBank/DDBJ databases">
        <title>FDA dAtabase for Regulatory Grade micrObial Sequences (FDA-ARGOS): Supporting development and validation of Infectious Disease Dx tests.</title>
        <authorList>
            <person name="Sciortino C."/>
            <person name="Tallon L."/>
            <person name="Sadzewicz L."/>
            <person name="Vavikolanu K."/>
            <person name="Mehta A."/>
            <person name="Aluvathingal J."/>
            <person name="Nadendla S."/>
            <person name="Nandy P."/>
            <person name="Geyer C."/>
            <person name="Yan Y."/>
            <person name="Sichtig H."/>
        </authorList>
    </citation>
    <scope>NUCLEOTIDE SEQUENCE [LARGE SCALE GENOMIC DNA]</scope>
    <source>
        <strain evidence="7 8">FDAARGOS_664</strain>
    </source>
</reference>